<evidence type="ECO:0008006" key="4">
    <source>
        <dbReference type="Google" id="ProtNLM"/>
    </source>
</evidence>
<dbReference type="RefSeq" id="WP_191163745.1">
    <property type="nucleotide sequence ID" value="NZ_JACWMX010000005.1"/>
</dbReference>
<dbReference type="EMBL" id="JACWMX010000005">
    <property type="protein sequence ID" value="MBD1393999.1"/>
    <property type="molecule type" value="Genomic_DNA"/>
</dbReference>
<evidence type="ECO:0000256" key="1">
    <source>
        <dbReference type="SAM" id="SignalP"/>
    </source>
</evidence>
<evidence type="ECO:0000313" key="3">
    <source>
        <dbReference type="Proteomes" id="UP000619078"/>
    </source>
</evidence>
<proteinExistence type="predicted"/>
<reference evidence="2" key="1">
    <citation type="submission" date="2020-09" db="EMBL/GenBank/DDBJ databases">
        <title>Novel species of Mucilaginibacter isolated from a glacier on the Tibetan Plateau.</title>
        <authorList>
            <person name="Liu Q."/>
            <person name="Xin Y.-H."/>
        </authorList>
    </citation>
    <scope>NUCLEOTIDE SEQUENCE</scope>
    <source>
        <strain evidence="2">ZB1P21</strain>
    </source>
</reference>
<evidence type="ECO:0000313" key="2">
    <source>
        <dbReference type="EMBL" id="MBD1393999.1"/>
    </source>
</evidence>
<feature type="chain" id="PRO_5036973857" description="Nuclear transport factor 2 family protein" evidence="1">
    <location>
        <begin position="22"/>
        <end position="293"/>
    </location>
</feature>
<keyword evidence="3" id="KW-1185">Reference proteome</keyword>
<keyword evidence="1" id="KW-0732">Signal</keyword>
<accession>A0A926S397</accession>
<comment type="caution">
    <text evidence="2">The sequence shown here is derived from an EMBL/GenBank/DDBJ whole genome shotgun (WGS) entry which is preliminary data.</text>
</comment>
<protein>
    <recommendedName>
        <fullName evidence="4">Nuclear transport factor 2 family protein</fullName>
    </recommendedName>
</protein>
<dbReference type="Gene3D" id="3.10.450.50">
    <property type="match status" value="1"/>
</dbReference>
<sequence length="293" mass="32478">MKKLIVAAAILSAGITNTVFSQTVAPVAVTVGKVVTAEEDFNKVVERKGIKNGFLSVADIEGVVFKPQAIKIAEFYGSIDKQPGKLTSQPKIARISANGDLGFTAGPYVYQNGKTEDDKVYGDYLSVWRMDASENKFKLLINLGIQHPEPEKEMAVDFKEADLSKQKAASKELFNGKKLILDNDNIMNHSLELSSLAAYKEFLSPEARYFFPGFEPITSPDKILKFIANEGISISSQTLDAGRSTSNDLAYSYGKARIKKGNIVNNYNYVRIWEIDASHKWNILLEMFSTVEN</sequence>
<organism evidence="2 3">
    <name type="scientific">Mucilaginibacter glaciei</name>
    <dbReference type="NCBI Taxonomy" id="2772109"/>
    <lineage>
        <taxon>Bacteria</taxon>
        <taxon>Pseudomonadati</taxon>
        <taxon>Bacteroidota</taxon>
        <taxon>Sphingobacteriia</taxon>
        <taxon>Sphingobacteriales</taxon>
        <taxon>Sphingobacteriaceae</taxon>
        <taxon>Mucilaginibacter</taxon>
    </lineage>
</organism>
<name>A0A926S397_9SPHI</name>
<dbReference type="AlphaFoldDB" id="A0A926S397"/>
<gene>
    <name evidence="2" type="ORF">IDJ76_12895</name>
</gene>
<feature type="signal peptide" evidence="1">
    <location>
        <begin position="1"/>
        <end position="21"/>
    </location>
</feature>
<dbReference type="Proteomes" id="UP000619078">
    <property type="component" value="Unassembled WGS sequence"/>
</dbReference>